<gene>
    <name evidence="11" type="ORF">HBF25_03085</name>
</gene>
<dbReference type="PROSITE" id="PS00211">
    <property type="entry name" value="ABC_TRANSPORTER_1"/>
    <property type="match status" value="1"/>
</dbReference>
<evidence type="ECO:0000256" key="9">
    <source>
        <dbReference type="ARBA" id="ARBA00023136"/>
    </source>
</evidence>
<dbReference type="InterPro" id="IPR003439">
    <property type="entry name" value="ABC_transporter-like_ATP-bd"/>
</dbReference>
<keyword evidence="2" id="KW-0813">Transport</keyword>
<sequence length="255" mass="26993">MSQGLLARGLQVRLGGRDILHGLDVGPWQAGEVTALLGPNGSGKSTLLRALAGLVPMHGHIQLGSAVVSGRAARSDTVYLPQALPAGVHLRVLESVIAAAQAGSGRKTSPEEAMALLASLGIDPLAMHFLDQLSGGQRQLAGLAQALVRRPSVLLLDEPLSALDLNHQLQVMRMVVEETRARAMVTVVVLHDLNTALRFCDETAMLRGGRIEAAGHTRDVISPATVERVYRVTARLEPCSQGRPQLIVDNALSGM</sequence>
<organism evidence="11 12">
    <name type="scientific">Luteibacter anthropi</name>
    <dbReference type="NCBI Taxonomy" id="564369"/>
    <lineage>
        <taxon>Bacteria</taxon>
        <taxon>Pseudomonadati</taxon>
        <taxon>Pseudomonadota</taxon>
        <taxon>Gammaproteobacteria</taxon>
        <taxon>Lysobacterales</taxon>
        <taxon>Rhodanobacteraceae</taxon>
        <taxon>Luteibacter</taxon>
    </lineage>
</organism>
<protein>
    <submittedName>
        <fullName evidence="11">ABC transporter ATP-binding protein</fullName>
    </submittedName>
</protein>
<dbReference type="PANTHER" id="PTHR42771:SF7">
    <property type="entry name" value="ABC-TYPE COBALAMIN_FE3+-SIDEROPHORES TRANSPORT SYSTEM, ATPASE COMPONENT"/>
    <property type="match status" value="1"/>
</dbReference>
<keyword evidence="8" id="KW-0406">Ion transport</keyword>
<proteinExistence type="predicted"/>
<keyword evidence="7" id="KW-0408">Iron</keyword>
<dbReference type="Gene3D" id="3.40.50.300">
    <property type="entry name" value="P-loop containing nucleotide triphosphate hydrolases"/>
    <property type="match status" value="1"/>
</dbReference>
<feature type="domain" description="ABC transporter" evidence="10">
    <location>
        <begin position="5"/>
        <end position="233"/>
    </location>
</feature>
<evidence type="ECO:0000256" key="5">
    <source>
        <dbReference type="ARBA" id="ARBA00022741"/>
    </source>
</evidence>
<evidence type="ECO:0000256" key="7">
    <source>
        <dbReference type="ARBA" id="ARBA00023004"/>
    </source>
</evidence>
<comment type="subcellular location">
    <subcellularLocation>
        <location evidence="1">Cell membrane</location>
        <topology evidence="1">Peripheral membrane protein</topology>
    </subcellularLocation>
</comment>
<evidence type="ECO:0000313" key="11">
    <source>
        <dbReference type="EMBL" id="NII05371.1"/>
    </source>
</evidence>
<dbReference type="SMART" id="SM00382">
    <property type="entry name" value="AAA"/>
    <property type="match status" value="1"/>
</dbReference>
<dbReference type="Pfam" id="PF00005">
    <property type="entry name" value="ABC_tran"/>
    <property type="match status" value="1"/>
</dbReference>
<evidence type="ECO:0000256" key="8">
    <source>
        <dbReference type="ARBA" id="ARBA00023065"/>
    </source>
</evidence>
<evidence type="ECO:0000256" key="3">
    <source>
        <dbReference type="ARBA" id="ARBA00022475"/>
    </source>
</evidence>
<dbReference type="Proteomes" id="UP000490980">
    <property type="component" value="Unassembled WGS sequence"/>
</dbReference>
<dbReference type="AlphaFoldDB" id="A0A7X5U7N4"/>
<dbReference type="GO" id="GO:0005524">
    <property type="term" value="F:ATP binding"/>
    <property type="evidence" value="ECO:0007669"/>
    <property type="project" value="UniProtKB-KW"/>
</dbReference>
<dbReference type="RefSeq" id="WP_166946489.1">
    <property type="nucleotide sequence ID" value="NZ_JAARLZ010000002.1"/>
</dbReference>
<dbReference type="SUPFAM" id="SSF52540">
    <property type="entry name" value="P-loop containing nucleoside triphosphate hydrolases"/>
    <property type="match status" value="1"/>
</dbReference>
<keyword evidence="4" id="KW-0410">Iron transport</keyword>
<dbReference type="EMBL" id="JAARLZ010000002">
    <property type="protein sequence ID" value="NII05371.1"/>
    <property type="molecule type" value="Genomic_DNA"/>
</dbReference>
<evidence type="ECO:0000256" key="4">
    <source>
        <dbReference type="ARBA" id="ARBA00022496"/>
    </source>
</evidence>
<dbReference type="GO" id="GO:0005886">
    <property type="term" value="C:plasma membrane"/>
    <property type="evidence" value="ECO:0007669"/>
    <property type="project" value="UniProtKB-SubCell"/>
</dbReference>
<dbReference type="PROSITE" id="PS50893">
    <property type="entry name" value="ABC_TRANSPORTER_2"/>
    <property type="match status" value="1"/>
</dbReference>
<dbReference type="GO" id="GO:0006826">
    <property type="term" value="P:iron ion transport"/>
    <property type="evidence" value="ECO:0007669"/>
    <property type="project" value="UniProtKB-KW"/>
</dbReference>
<evidence type="ECO:0000259" key="10">
    <source>
        <dbReference type="PROSITE" id="PS50893"/>
    </source>
</evidence>
<evidence type="ECO:0000313" key="12">
    <source>
        <dbReference type="Proteomes" id="UP000490980"/>
    </source>
</evidence>
<dbReference type="CDD" id="cd03214">
    <property type="entry name" value="ABC_Iron-Siderophores_B12_Hemin"/>
    <property type="match status" value="1"/>
</dbReference>
<dbReference type="InterPro" id="IPR017871">
    <property type="entry name" value="ABC_transporter-like_CS"/>
</dbReference>
<keyword evidence="6 11" id="KW-0067">ATP-binding</keyword>
<reference evidence="11 12" key="1">
    <citation type="submission" date="2020-03" db="EMBL/GenBank/DDBJ databases">
        <authorList>
            <person name="Lai Q."/>
        </authorList>
    </citation>
    <scope>NUCLEOTIDE SEQUENCE [LARGE SCALE GENOMIC DNA]</scope>
    <source>
        <strain evidence="11 12">CCUG 25036</strain>
    </source>
</reference>
<keyword evidence="3" id="KW-1003">Cell membrane</keyword>
<evidence type="ECO:0000256" key="1">
    <source>
        <dbReference type="ARBA" id="ARBA00004202"/>
    </source>
</evidence>
<dbReference type="InterPro" id="IPR027417">
    <property type="entry name" value="P-loop_NTPase"/>
</dbReference>
<evidence type="ECO:0000256" key="2">
    <source>
        <dbReference type="ARBA" id="ARBA00022448"/>
    </source>
</evidence>
<keyword evidence="12" id="KW-1185">Reference proteome</keyword>
<keyword evidence="5" id="KW-0547">Nucleotide-binding</keyword>
<dbReference type="InterPro" id="IPR051535">
    <property type="entry name" value="Siderophore_ABC-ATPase"/>
</dbReference>
<comment type="caution">
    <text evidence="11">The sequence shown here is derived from an EMBL/GenBank/DDBJ whole genome shotgun (WGS) entry which is preliminary data.</text>
</comment>
<dbReference type="PANTHER" id="PTHR42771">
    <property type="entry name" value="IRON(3+)-HYDROXAMATE IMPORT ATP-BINDING PROTEIN FHUC"/>
    <property type="match status" value="1"/>
</dbReference>
<keyword evidence="9" id="KW-0472">Membrane</keyword>
<dbReference type="InterPro" id="IPR003593">
    <property type="entry name" value="AAA+_ATPase"/>
</dbReference>
<name>A0A7X5U7N4_9GAMM</name>
<dbReference type="GO" id="GO:0016887">
    <property type="term" value="F:ATP hydrolysis activity"/>
    <property type="evidence" value="ECO:0007669"/>
    <property type="project" value="InterPro"/>
</dbReference>
<accession>A0A7X5U7N4</accession>
<evidence type="ECO:0000256" key="6">
    <source>
        <dbReference type="ARBA" id="ARBA00022840"/>
    </source>
</evidence>